<dbReference type="PANTHER" id="PTHR47234:SF2">
    <property type="entry name" value="TONB-DEPENDENT RECEPTOR"/>
    <property type="match status" value="1"/>
</dbReference>
<feature type="signal peptide" evidence="10">
    <location>
        <begin position="1"/>
        <end position="25"/>
    </location>
</feature>
<keyword evidence="5 9" id="KW-0798">TonB box</keyword>
<name>A0A2T9JGM3_9CAUL</name>
<feature type="chain" id="PRO_5015438162" evidence="10">
    <location>
        <begin position="26"/>
        <end position="997"/>
    </location>
</feature>
<keyword evidence="14" id="KW-1185">Reference proteome</keyword>
<feature type="domain" description="TonB-dependent receptor plug" evidence="12">
    <location>
        <begin position="67"/>
        <end position="185"/>
    </location>
</feature>
<evidence type="ECO:0000256" key="1">
    <source>
        <dbReference type="ARBA" id="ARBA00004571"/>
    </source>
</evidence>
<comment type="caution">
    <text evidence="13">The sequence shown here is derived from an EMBL/GenBank/DDBJ whole genome shotgun (WGS) entry which is preliminary data.</text>
</comment>
<dbReference type="EMBL" id="QDKP01000034">
    <property type="protein sequence ID" value="PVM82832.1"/>
    <property type="molecule type" value="Genomic_DNA"/>
</dbReference>
<evidence type="ECO:0000256" key="10">
    <source>
        <dbReference type="SAM" id="SignalP"/>
    </source>
</evidence>
<evidence type="ECO:0000313" key="13">
    <source>
        <dbReference type="EMBL" id="PVM82832.1"/>
    </source>
</evidence>
<comment type="similarity">
    <text evidence="8 9">Belongs to the TonB-dependent receptor family.</text>
</comment>
<dbReference type="InterPro" id="IPR037066">
    <property type="entry name" value="Plug_dom_sf"/>
</dbReference>
<dbReference type="Gene3D" id="2.40.170.20">
    <property type="entry name" value="TonB-dependent receptor, beta-barrel domain"/>
    <property type="match status" value="1"/>
</dbReference>
<dbReference type="Proteomes" id="UP000244913">
    <property type="component" value="Unassembled WGS sequence"/>
</dbReference>
<dbReference type="RefSeq" id="WP_116567134.1">
    <property type="nucleotide sequence ID" value="NZ_QDKP01000034.1"/>
</dbReference>
<dbReference type="PANTHER" id="PTHR47234">
    <property type="match status" value="1"/>
</dbReference>
<keyword evidence="6 8" id="KW-0472">Membrane</keyword>
<evidence type="ECO:0000256" key="9">
    <source>
        <dbReference type="RuleBase" id="RU003357"/>
    </source>
</evidence>
<feature type="domain" description="TonB-dependent receptor-like beta-barrel" evidence="11">
    <location>
        <begin position="402"/>
        <end position="960"/>
    </location>
</feature>
<dbReference type="Pfam" id="PF00593">
    <property type="entry name" value="TonB_dep_Rec_b-barrel"/>
    <property type="match status" value="1"/>
</dbReference>
<evidence type="ECO:0000256" key="3">
    <source>
        <dbReference type="ARBA" id="ARBA00022452"/>
    </source>
</evidence>
<keyword evidence="10" id="KW-0732">Signal</keyword>
<dbReference type="InterPro" id="IPR012910">
    <property type="entry name" value="Plug_dom"/>
</dbReference>
<dbReference type="Pfam" id="PF07715">
    <property type="entry name" value="Plug"/>
    <property type="match status" value="1"/>
</dbReference>
<dbReference type="GO" id="GO:0009279">
    <property type="term" value="C:cell outer membrane"/>
    <property type="evidence" value="ECO:0007669"/>
    <property type="project" value="UniProtKB-SubCell"/>
</dbReference>
<keyword evidence="4 8" id="KW-0812">Transmembrane</keyword>
<evidence type="ECO:0000256" key="7">
    <source>
        <dbReference type="ARBA" id="ARBA00023237"/>
    </source>
</evidence>
<evidence type="ECO:0000256" key="4">
    <source>
        <dbReference type="ARBA" id="ARBA00022692"/>
    </source>
</evidence>
<evidence type="ECO:0000256" key="6">
    <source>
        <dbReference type="ARBA" id="ARBA00023136"/>
    </source>
</evidence>
<evidence type="ECO:0000259" key="12">
    <source>
        <dbReference type="Pfam" id="PF07715"/>
    </source>
</evidence>
<keyword evidence="2 8" id="KW-0813">Transport</keyword>
<evidence type="ECO:0000259" key="11">
    <source>
        <dbReference type="Pfam" id="PF00593"/>
    </source>
</evidence>
<keyword evidence="13" id="KW-0675">Receptor</keyword>
<dbReference type="Gene3D" id="2.170.130.10">
    <property type="entry name" value="TonB-dependent receptor, plug domain"/>
    <property type="match status" value="1"/>
</dbReference>
<organism evidence="13 14">
    <name type="scientific">Caulobacter radicis</name>
    <dbReference type="NCBI Taxonomy" id="2172650"/>
    <lineage>
        <taxon>Bacteria</taxon>
        <taxon>Pseudomonadati</taxon>
        <taxon>Pseudomonadota</taxon>
        <taxon>Alphaproteobacteria</taxon>
        <taxon>Caulobacterales</taxon>
        <taxon>Caulobacteraceae</taxon>
        <taxon>Caulobacter</taxon>
    </lineage>
</organism>
<protein>
    <submittedName>
        <fullName evidence="13">TonB-dependent receptor</fullName>
    </submittedName>
</protein>
<evidence type="ECO:0000256" key="2">
    <source>
        <dbReference type="ARBA" id="ARBA00022448"/>
    </source>
</evidence>
<proteinExistence type="inferred from homology"/>
<dbReference type="AlphaFoldDB" id="A0A2T9JGM3"/>
<keyword evidence="7 8" id="KW-0998">Cell outer membrane</keyword>
<dbReference type="InterPro" id="IPR039426">
    <property type="entry name" value="TonB-dep_rcpt-like"/>
</dbReference>
<dbReference type="PROSITE" id="PS52016">
    <property type="entry name" value="TONB_DEPENDENT_REC_3"/>
    <property type="match status" value="1"/>
</dbReference>
<sequence length="997" mass="107684">MLDRKLLLASSVIAGLGLAPVGAWAQTQIPAQIPVKSDKAAASNADDAVDVEAIVVTGSRIKRNAYNSASPIQVITSEQSELEGLVNTTEIIQSSSLASGSFQVADELTGYNVTGGPGVNTISLRGLGANRTLVLLNGRRLTPSGVRGTVGPVDLNTIPNAMIDRVEILKDGASSIYGSDAVAGVVNYITKTDYDGGRVRVYGNAPFAKGGGGQEYSAEASWGKTFERGYLSASASYYKQNALRRGDRDYTSCSADNYYSTTTGARVDLTDPATGDYKCFNQINNVAYTSGYGGYFQYMQPGTSYSYTGNTAPNFVASNAAFANLARVARANYPETYRVANYDSSVWQRATVISPVERASFYVTGGYDLGAGVEAYGELLYNRRNSEQNGARQLFPTVSTTNPNNIFGAAGGTAYPVIAVAYDSIQKVDYYRGLGGLRGDFKFLEGSRLGFLSGWDWDVYGQYGKSDGTYSVSSINSDAIAATTSAGSYCNQSLVTISGGNCSTLPTGIPWFSSRVLAGQFTDAEKAFLFGVDVGHTTYEQSLVEASFSGELFSLPAGKVGAAFGFTWRHDDFDDSPGTASLTNNNWNLTRAGHTFGTDTTTEAFAEIDVPVLKDLFLVKSLDLQVSGRHTEVDSYGDSDTYKIGLNWQITPTWRLRMSDGTSFRAPSLYELYLADQTGYSVADPCILYGSSGASQTIVTNCAAQGVSATQASYSTLVTAGGGKGILKAETSESKTIGVVFTPSFINLKVAVDYADIDISNEITQFGAAKIASRCYESVGLSSPFCQLVTRDPTTHLLTLVKNDYVNVASQKSRAIDLTTDYRHDFDNGGQLYFNSQFSWQLQDTSNLFGETEEDDYNGTTYIYDGPDFSGKASLSYRKGPWTYTWSSTITGKASDAEILGDTVGSAKYATSTSYDYLVGSTYYKYVHVKYHTEFMAYHNVSARKVIDDKTTMTFGVQNLFDEAPPSISSSYRVGNSEIWGYELRGRRGFLSIERSW</sequence>
<evidence type="ECO:0000313" key="14">
    <source>
        <dbReference type="Proteomes" id="UP000244913"/>
    </source>
</evidence>
<dbReference type="SUPFAM" id="SSF56935">
    <property type="entry name" value="Porins"/>
    <property type="match status" value="1"/>
</dbReference>
<accession>A0A2T9JGM3</accession>
<evidence type="ECO:0000256" key="8">
    <source>
        <dbReference type="PROSITE-ProRule" id="PRU01360"/>
    </source>
</evidence>
<dbReference type="InterPro" id="IPR036942">
    <property type="entry name" value="Beta-barrel_TonB_sf"/>
</dbReference>
<gene>
    <name evidence="13" type="ORF">DDF65_10900</name>
</gene>
<dbReference type="InterPro" id="IPR000531">
    <property type="entry name" value="Beta-barrel_TonB"/>
</dbReference>
<reference evidence="13 14" key="1">
    <citation type="submission" date="2018-04" db="EMBL/GenBank/DDBJ databases">
        <title>The genome sequence of Caulobacter sp. 736.</title>
        <authorList>
            <person name="Gao J."/>
            <person name="Sun J."/>
        </authorList>
    </citation>
    <scope>NUCLEOTIDE SEQUENCE [LARGE SCALE GENOMIC DNA]</scope>
    <source>
        <strain evidence="13 14">736</strain>
    </source>
</reference>
<evidence type="ECO:0000256" key="5">
    <source>
        <dbReference type="ARBA" id="ARBA00023077"/>
    </source>
</evidence>
<keyword evidence="3 8" id="KW-1134">Transmembrane beta strand</keyword>
<comment type="subcellular location">
    <subcellularLocation>
        <location evidence="1 8">Cell outer membrane</location>
        <topology evidence="1 8">Multi-pass membrane protein</topology>
    </subcellularLocation>
</comment>